<feature type="compositionally biased region" description="Acidic residues" evidence="10">
    <location>
        <begin position="843"/>
        <end position="857"/>
    </location>
</feature>
<dbReference type="GO" id="GO:0005737">
    <property type="term" value="C:cytoplasm"/>
    <property type="evidence" value="ECO:0007669"/>
    <property type="project" value="UniProtKB-UniRule"/>
</dbReference>
<feature type="domain" description="cGMP-dependent protein kinase interacting" evidence="11">
    <location>
        <begin position="915"/>
        <end position="1014"/>
    </location>
</feature>
<keyword evidence="13" id="KW-1185">Reference proteome</keyword>
<feature type="compositionally biased region" description="Basic and acidic residues" evidence="10">
    <location>
        <begin position="655"/>
        <end position="664"/>
    </location>
</feature>
<accession>A0A6I8PQP4</accession>
<feature type="compositionally biased region" description="Low complexity" evidence="10">
    <location>
        <begin position="605"/>
        <end position="646"/>
    </location>
</feature>
<comment type="subcellular location">
    <subcellularLocation>
        <location evidence="1">Cytoplasm</location>
        <location evidence="1">Cytoskeleton</location>
        <location evidence="1">Stress fiber</location>
    </subcellularLocation>
</comment>
<evidence type="ECO:0000256" key="8">
    <source>
        <dbReference type="PROSITE-ProRule" id="PRU00023"/>
    </source>
</evidence>
<dbReference type="Ensembl" id="ENSOANT00000055801.1">
    <property type="protein sequence ID" value="ENSOANP00000054720.1"/>
    <property type="gene ID" value="ENSOANG00000001685.4"/>
</dbReference>
<evidence type="ECO:0000256" key="1">
    <source>
        <dbReference type="ARBA" id="ARBA00004529"/>
    </source>
</evidence>
<dbReference type="InterPro" id="IPR002110">
    <property type="entry name" value="Ankyrin_rpt"/>
</dbReference>
<feature type="compositionally biased region" description="Basic and acidic residues" evidence="10">
    <location>
        <begin position="700"/>
        <end position="749"/>
    </location>
</feature>
<dbReference type="PANTHER" id="PTHR24179">
    <property type="entry name" value="PROTEIN PHOSPHATASE 1 REGULATORY SUBUNIT 12"/>
    <property type="match status" value="1"/>
</dbReference>
<feature type="compositionally biased region" description="Basic and acidic residues" evidence="10">
    <location>
        <begin position="318"/>
        <end position="329"/>
    </location>
</feature>
<dbReference type="SMART" id="SM00248">
    <property type="entry name" value="ANK"/>
    <property type="match status" value="6"/>
</dbReference>
<dbReference type="InterPro" id="IPR017401">
    <property type="entry name" value="MYPT1/MYPT2/Mbs85"/>
</dbReference>
<feature type="compositionally biased region" description="Basic residues" evidence="10">
    <location>
        <begin position="665"/>
        <end position="675"/>
    </location>
</feature>
<feature type="repeat" description="ANK" evidence="8">
    <location>
        <begin position="105"/>
        <end position="137"/>
    </location>
</feature>
<dbReference type="FunFam" id="1.25.40.20:FF:000876">
    <property type="entry name" value="Protein phosphatase 1 regulatory subunit 12A"/>
    <property type="match status" value="1"/>
</dbReference>
<keyword evidence="9" id="KW-0175">Coiled coil</keyword>
<dbReference type="FunFam" id="1.25.40.20:FF:000004">
    <property type="entry name" value="Phosphatase 1 regulatory subunit 12A"/>
    <property type="match status" value="1"/>
</dbReference>
<feature type="compositionally biased region" description="Acidic residues" evidence="10">
    <location>
        <begin position="357"/>
        <end position="369"/>
    </location>
</feature>
<comment type="subunit">
    <text evidence="6">PP1 comprises a catalytic subunit, PPP1CA, PPP1CB or PPP1CC, and one or several targeting or regulatory subunits. PPP1R12A mediates binding to myosin. Interacts with ARHA and CIT. Binds PPP1R12B, ROCK1 and IL16. Interacts directly with PRKG1. Non-covalent dimer of 2 dimers; PRKG1-PRKG1 and PPP1R12A-PPP1R12A. Interacts with SMTNL1. Interacts with PPP1CB; the interaction is direct. Interacts (when phosphorylated at Ser-445, Ser-472 and Ser-910) with 14-3-3. Interacts with ROCK1 and ROCK2. Interacts with isoform 1 and isoform 2 of ZIPK/DAPK3. Interacts with RAF1. Interacts with HIF1AN. Interacts with NCKAP1L.</text>
</comment>
<feature type="repeat" description="ANK" evidence="8">
    <location>
        <begin position="231"/>
        <end position="263"/>
    </location>
</feature>
<feature type="compositionally biased region" description="Low complexity" evidence="10">
    <location>
        <begin position="508"/>
        <end position="519"/>
    </location>
</feature>
<evidence type="ECO:0000256" key="3">
    <source>
        <dbReference type="ARBA" id="ARBA00022737"/>
    </source>
</evidence>
<dbReference type="GeneID" id="100077235"/>
<evidence type="ECO:0000256" key="10">
    <source>
        <dbReference type="SAM" id="MobiDB-lite"/>
    </source>
</evidence>
<evidence type="ECO:0000313" key="13">
    <source>
        <dbReference type="Proteomes" id="UP000002279"/>
    </source>
</evidence>
<feature type="region of interest" description="Disordered" evidence="10">
    <location>
        <begin position="445"/>
        <end position="479"/>
    </location>
</feature>
<reference evidence="12" key="2">
    <citation type="submission" date="2025-08" db="UniProtKB">
        <authorList>
            <consortium name="Ensembl"/>
        </authorList>
    </citation>
    <scope>IDENTIFICATION</scope>
    <source>
        <strain evidence="12">Glennie</strain>
    </source>
</reference>
<dbReference type="PROSITE" id="PS50297">
    <property type="entry name" value="ANK_REP_REGION"/>
    <property type="match status" value="4"/>
</dbReference>
<sequence length="1014" mass="113448">MKMADAKQKRNEQLKRWIGSETDLEPPVVKRQKTKVKFDDGAVFLAACSSGDADEVLKLLHRGADIDYANVDGLTALHQACIDDNVDMVKFLVENGANINQPDNEGWIPLHAAASCGYLDIAEFLIGHGAHVGAVNSEGETPLDIAEEEAMEELLQNEVNRQGVDIEAARKEEERIMLRDARQWLNSGHINDVRHAKSGGTALHVAAAKGYTEVLKLLIQASYDVNIKDFDGWTPLHAAAHWGKEEACRILVENLCDMEMVNKVGQTAFDVADEDILGYLEELQKKQNLLHSEKREKKSPLIESTANMDNNQSQKTFKNKETLIIEPEKNASSIESLEQEKADEEEEGKKDESSCSSEEDDEDDSESEAETDKSKPTASAPNANSSSTQTASVAVTAPSIPTGQATPTSPIKKYDFIASIMTLTEAVDPASWRQGLRKTGIALVPSKGEKSLFPTSTTKVSPKEEERKDESPASWRLGLRKTGSYGALAEITAAKEAQKDKDSAGVMRSASSPRLSSSLDNKEKEKDSKGTRLAYVAPTIPRRLASTSDIEEKENRDSSSALRTSSSYTRRKWEDDSKKNSSINEGLGSYYKSCSFGRRQDDLISSSVPSTTSTPTVTSAAGLQKSLLSSTSTTTKITTGSSTAGTQSRSYLTPVRDEESESQRKARSRQARQSRRSTQGVTLTDLQEAEKTIGRSRSTRTREQENEEKEKEEKEKQDKEKQEEKKESETSREDEYKQKYSRTYDEPYQRYRPVSTSSSTTTSSSSLSSIGSSLYASSQLNRPNSLIGITSAYSRGSTKDNEREGDKKEEEKEEDKSQPKSIRERRRPREKRRSTGVSFWTQDSDENEQEQQSDTEEGTNKKESQADALSRYETGSTGTSSSDRYDSLLGRSVSYGYSEERKPYCSRLEKEETTDFKKLYEQILAENEKLKAQLHDTNMELTDLKLQLEKATQRQERYADRSLLEMEKRERRALERRISEMEEELKMLPDLKADNQRLKDENGALIRVISKLSK</sequence>
<keyword evidence="4 8" id="KW-0040">ANK repeat</keyword>
<feature type="compositionally biased region" description="Basic residues" evidence="10">
    <location>
        <begin position="823"/>
        <end position="834"/>
    </location>
</feature>
<dbReference type="Pfam" id="PF15898">
    <property type="entry name" value="PRKG1_interact"/>
    <property type="match status" value="1"/>
</dbReference>
<organism evidence="12 13">
    <name type="scientific">Ornithorhynchus anatinus</name>
    <name type="common">Duckbill platypus</name>
    <dbReference type="NCBI Taxonomy" id="9258"/>
    <lineage>
        <taxon>Eukaryota</taxon>
        <taxon>Metazoa</taxon>
        <taxon>Chordata</taxon>
        <taxon>Craniata</taxon>
        <taxon>Vertebrata</taxon>
        <taxon>Euteleostomi</taxon>
        <taxon>Mammalia</taxon>
        <taxon>Monotremata</taxon>
        <taxon>Ornithorhynchidae</taxon>
        <taxon>Ornithorhynchus</taxon>
    </lineage>
</organism>
<dbReference type="PIRSF" id="PIRSF038141">
    <property type="entry name" value="PP1_12ABC_vert"/>
    <property type="match status" value="1"/>
</dbReference>
<feature type="compositionally biased region" description="Polar residues" evidence="10">
    <location>
        <begin position="302"/>
        <end position="316"/>
    </location>
</feature>
<dbReference type="PANTHER" id="PTHR24179:SF20">
    <property type="entry name" value="PROTEIN PHOSPHATASE 1 REGULATORY SUBUNIT 12A"/>
    <property type="match status" value="1"/>
</dbReference>
<keyword evidence="2 7" id="KW-0963">Cytoplasm</keyword>
<feature type="compositionally biased region" description="Basic and acidic residues" evidence="10">
    <location>
        <begin position="461"/>
        <end position="471"/>
    </location>
</feature>
<protein>
    <recommendedName>
        <fullName evidence="7">Protein phosphatase 1 regulatory subunit</fullName>
    </recommendedName>
</protein>
<feature type="compositionally biased region" description="Polar residues" evidence="10">
    <location>
        <begin position="779"/>
        <end position="796"/>
    </location>
</feature>
<feature type="compositionally biased region" description="Basic and acidic residues" evidence="10">
    <location>
        <begin position="520"/>
        <end position="530"/>
    </location>
</feature>
<dbReference type="Proteomes" id="UP000002279">
    <property type="component" value="Chromosome 14"/>
</dbReference>
<feature type="repeat" description="ANK" evidence="8">
    <location>
        <begin position="198"/>
        <end position="230"/>
    </location>
</feature>
<proteinExistence type="predicted"/>
<gene>
    <name evidence="12" type="primary">PPP1R12A</name>
</gene>
<evidence type="ECO:0000256" key="6">
    <source>
        <dbReference type="ARBA" id="ARBA00063863"/>
    </source>
</evidence>
<evidence type="ECO:0000256" key="9">
    <source>
        <dbReference type="SAM" id="Coils"/>
    </source>
</evidence>
<dbReference type="InterPro" id="IPR036770">
    <property type="entry name" value="Ankyrin_rpt-contain_sf"/>
</dbReference>
<dbReference type="GO" id="GO:0001725">
    <property type="term" value="C:stress fiber"/>
    <property type="evidence" value="ECO:0007669"/>
    <property type="project" value="UniProtKB-SubCell"/>
</dbReference>
<dbReference type="Pfam" id="PF12796">
    <property type="entry name" value="Ank_2"/>
    <property type="match status" value="2"/>
</dbReference>
<dbReference type="SUPFAM" id="SSF48403">
    <property type="entry name" value="Ankyrin repeat"/>
    <property type="match status" value="1"/>
</dbReference>
<name>A0A6I8PQP4_ORNAN</name>
<dbReference type="GO" id="GO:0019208">
    <property type="term" value="F:phosphatase regulator activity"/>
    <property type="evidence" value="ECO:0007669"/>
    <property type="project" value="UniProtKB-UniRule"/>
</dbReference>
<dbReference type="PROSITE" id="PS50088">
    <property type="entry name" value="ANK_REPEAT"/>
    <property type="match status" value="4"/>
</dbReference>
<feature type="coiled-coil region" evidence="9">
    <location>
        <begin position="920"/>
        <end position="1001"/>
    </location>
</feature>
<feature type="compositionally biased region" description="Basic and acidic residues" evidence="10">
    <location>
        <begin position="291"/>
        <end position="300"/>
    </location>
</feature>
<feature type="repeat" description="ANK" evidence="8">
    <location>
        <begin position="72"/>
        <end position="104"/>
    </location>
</feature>
<comment type="function">
    <text evidence="5">Key regulator of protein phosphatase 1C (PPP1C). Mediates binding to myosin. As part of the PPP1C complex, involved in dephosphorylation of PLK1. Capable of inhibiting HIF1AN-dependent suppression of HIF1A activity.</text>
</comment>
<dbReference type="GO" id="GO:0019901">
    <property type="term" value="F:protein kinase binding"/>
    <property type="evidence" value="ECO:0007669"/>
    <property type="project" value="InterPro"/>
</dbReference>
<reference evidence="12 13" key="1">
    <citation type="journal article" date="2008" name="Nature">
        <title>Genome analysis of the platypus reveals unique signatures of evolution.</title>
        <authorList>
            <person name="Warren W.C."/>
            <person name="Hillier L.W."/>
            <person name="Marshall Graves J.A."/>
            <person name="Birney E."/>
            <person name="Ponting C.P."/>
            <person name="Grutzner F."/>
            <person name="Belov K."/>
            <person name="Miller W."/>
            <person name="Clarke L."/>
            <person name="Chinwalla A.T."/>
            <person name="Yang S.P."/>
            <person name="Heger A."/>
            <person name="Locke D.P."/>
            <person name="Miethke P."/>
            <person name="Waters P.D."/>
            <person name="Veyrunes F."/>
            <person name="Fulton L."/>
            <person name="Fulton B."/>
            <person name="Graves T."/>
            <person name="Wallis J."/>
            <person name="Puente X.S."/>
            <person name="Lopez-Otin C."/>
            <person name="Ordonez G.R."/>
            <person name="Eichler E.E."/>
            <person name="Chen L."/>
            <person name="Cheng Z."/>
            <person name="Deakin J.E."/>
            <person name="Alsop A."/>
            <person name="Thompson K."/>
            <person name="Kirby P."/>
            <person name="Papenfuss A.T."/>
            <person name="Wakefield M.J."/>
            <person name="Olender T."/>
            <person name="Lancet D."/>
            <person name="Huttley G.A."/>
            <person name="Smit A.F."/>
            <person name="Pask A."/>
            <person name="Temple-Smith P."/>
            <person name="Batzer M.A."/>
            <person name="Walker J.A."/>
            <person name="Konkel M.K."/>
            <person name="Harris R.S."/>
            <person name="Whittington C.M."/>
            <person name="Wong E.S."/>
            <person name="Gemmell N.J."/>
            <person name="Buschiazzo E."/>
            <person name="Vargas Jentzsch I.M."/>
            <person name="Merkel A."/>
            <person name="Schmitz J."/>
            <person name="Zemann A."/>
            <person name="Churakov G."/>
            <person name="Kriegs J.O."/>
            <person name="Brosius J."/>
            <person name="Murchison E.P."/>
            <person name="Sachidanandam R."/>
            <person name="Smith C."/>
            <person name="Hannon G.J."/>
            <person name="Tsend-Ayush E."/>
            <person name="McMillan D."/>
            <person name="Attenborough R."/>
            <person name="Rens W."/>
            <person name="Ferguson-Smith M."/>
            <person name="Lefevre C.M."/>
            <person name="Sharp J.A."/>
            <person name="Nicholas K.R."/>
            <person name="Ray D.A."/>
            <person name="Kube M."/>
            <person name="Reinhardt R."/>
            <person name="Pringle T.H."/>
            <person name="Taylor J."/>
            <person name="Jones R.C."/>
            <person name="Nixon B."/>
            <person name="Dacheux J.L."/>
            <person name="Niwa H."/>
            <person name="Sekita Y."/>
            <person name="Huang X."/>
            <person name="Stark A."/>
            <person name="Kheradpour P."/>
            <person name="Kellis M."/>
            <person name="Flicek P."/>
            <person name="Chen Y."/>
            <person name="Webber C."/>
            <person name="Hardison R."/>
            <person name="Nelson J."/>
            <person name="Hallsworth-Pepin K."/>
            <person name="Delehaunty K."/>
            <person name="Markovic C."/>
            <person name="Minx P."/>
            <person name="Feng Y."/>
            <person name="Kremitzki C."/>
            <person name="Mitreva M."/>
            <person name="Glasscock J."/>
            <person name="Wylie T."/>
            <person name="Wohldmann P."/>
            <person name="Thiru P."/>
            <person name="Nhan M.N."/>
            <person name="Pohl C.S."/>
            <person name="Smith S.M."/>
            <person name="Hou S."/>
            <person name="Nefedov M."/>
            <person name="de Jong P.J."/>
            <person name="Renfree M.B."/>
            <person name="Mardis E.R."/>
            <person name="Wilson R.K."/>
        </authorList>
    </citation>
    <scope>NUCLEOTIDE SEQUENCE [LARGE SCALE GENOMIC DNA]</scope>
    <source>
        <strain evidence="12 13">Glennie</strain>
    </source>
</reference>
<feature type="region of interest" description="Disordered" evidence="10">
    <location>
        <begin position="290"/>
        <end position="411"/>
    </location>
</feature>
<evidence type="ECO:0000256" key="4">
    <source>
        <dbReference type="ARBA" id="ARBA00023043"/>
    </source>
</evidence>
<feature type="compositionally biased region" description="Low complexity" evidence="10">
    <location>
        <begin position="755"/>
        <end position="778"/>
    </location>
</feature>
<feature type="compositionally biased region" description="Polar residues" evidence="10">
    <location>
        <begin position="873"/>
        <end position="882"/>
    </location>
</feature>
<comment type="subunit">
    <text evidence="7">PP1 comprises a catalytic subunit, and one or several targeting or regulatory subunits.</text>
</comment>
<feature type="region of interest" description="Disordered" evidence="10">
    <location>
        <begin position="495"/>
        <end position="887"/>
    </location>
</feature>
<dbReference type="CTD" id="4659"/>
<dbReference type="Gene3D" id="6.10.140.390">
    <property type="match status" value="1"/>
</dbReference>
<dbReference type="GeneTree" id="ENSGT00940000156120"/>
<feature type="compositionally biased region" description="Low complexity" evidence="10">
    <location>
        <begin position="377"/>
        <end position="399"/>
    </location>
</feature>
<dbReference type="InterPro" id="IPR051226">
    <property type="entry name" value="PP1_Regulatory_Subunit"/>
</dbReference>
<dbReference type="AlphaFoldDB" id="A0A6I8PQP4"/>
<dbReference type="RefSeq" id="XP_028934315.1">
    <property type="nucleotide sequence ID" value="XM_029078482.2"/>
</dbReference>
<dbReference type="GO" id="GO:0007165">
    <property type="term" value="P:signal transduction"/>
    <property type="evidence" value="ECO:0007669"/>
    <property type="project" value="InterPro"/>
</dbReference>
<reference evidence="12" key="3">
    <citation type="submission" date="2025-09" db="UniProtKB">
        <authorList>
            <consortium name="Ensembl"/>
        </authorList>
    </citation>
    <scope>IDENTIFICATION</scope>
    <source>
        <strain evidence="12">Glennie</strain>
    </source>
</reference>
<dbReference type="InterPro" id="IPR031775">
    <property type="entry name" value="PRKG1_interact"/>
</dbReference>
<feature type="compositionally biased region" description="Low complexity" evidence="10">
    <location>
        <begin position="558"/>
        <end position="568"/>
    </location>
</feature>
<evidence type="ECO:0000256" key="7">
    <source>
        <dbReference type="PIRNR" id="PIRNR038141"/>
    </source>
</evidence>
<keyword evidence="3" id="KW-0677">Repeat</keyword>
<dbReference type="Bgee" id="ENSOANG00000001685">
    <property type="expression patterns" value="Expressed in endometrium and 8 other cell types or tissues"/>
</dbReference>
<dbReference type="Gene3D" id="6.10.250.1820">
    <property type="match status" value="1"/>
</dbReference>
<feature type="compositionally biased region" description="Basic and acidic residues" evidence="10">
    <location>
        <begin position="797"/>
        <end position="822"/>
    </location>
</feature>
<evidence type="ECO:0000313" key="12">
    <source>
        <dbReference type="Ensembl" id="ENSOANP00000054720.1"/>
    </source>
</evidence>
<evidence type="ECO:0000256" key="5">
    <source>
        <dbReference type="ARBA" id="ARBA00053337"/>
    </source>
</evidence>
<evidence type="ECO:0000256" key="2">
    <source>
        <dbReference type="ARBA" id="ARBA00022490"/>
    </source>
</evidence>
<dbReference type="Gene3D" id="1.25.40.20">
    <property type="entry name" value="Ankyrin repeat-containing domain"/>
    <property type="match status" value="2"/>
</dbReference>
<evidence type="ECO:0000259" key="11">
    <source>
        <dbReference type="Pfam" id="PF15898"/>
    </source>
</evidence>